<name>A0A0F9H2C2_9ZZZZ</name>
<proteinExistence type="predicted"/>
<organism evidence="1">
    <name type="scientific">marine sediment metagenome</name>
    <dbReference type="NCBI Taxonomy" id="412755"/>
    <lineage>
        <taxon>unclassified sequences</taxon>
        <taxon>metagenomes</taxon>
        <taxon>ecological metagenomes</taxon>
    </lineage>
</organism>
<comment type="caution">
    <text evidence="1">The sequence shown here is derived from an EMBL/GenBank/DDBJ whole genome shotgun (WGS) entry which is preliminary data.</text>
</comment>
<dbReference type="EMBL" id="LAZR01026202">
    <property type="protein sequence ID" value="KKL69462.1"/>
    <property type="molecule type" value="Genomic_DNA"/>
</dbReference>
<evidence type="ECO:0000313" key="1">
    <source>
        <dbReference type="EMBL" id="KKL69462.1"/>
    </source>
</evidence>
<sequence length="222" mass="23594">MGGGPKLFETPAPAPISPEVTTEYKDLISGQGLETIGKTLKPQEATQLDYKGGDPTELGYSVDFDAKRMADVLEAGRRRQTERGRTNVLGAFAGMGLRASSSAVQGMVDYEAQVARDYLSQLQQLELGLVPHRLAEAGARAGLEEAEKGRGFQALLTQADLTEAGRARDVHLGYTWLAALADMGMSYYSTKALVNTPSILQQIMGGAQAAADIASVYVAGKP</sequence>
<accession>A0A0F9H2C2</accession>
<reference evidence="1" key="1">
    <citation type="journal article" date="2015" name="Nature">
        <title>Complex archaea that bridge the gap between prokaryotes and eukaryotes.</title>
        <authorList>
            <person name="Spang A."/>
            <person name="Saw J.H."/>
            <person name="Jorgensen S.L."/>
            <person name="Zaremba-Niedzwiedzka K."/>
            <person name="Martijn J."/>
            <person name="Lind A.E."/>
            <person name="van Eijk R."/>
            <person name="Schleper C."/>
            <person name="Guy L."/>
            <person name="Ettema T.J."/>
        </authorList>
    </citation>
    <scope>NUCLEOTIDE SEQUENCE</scope>
</reference>
<gene>
    <name evidence="1" type="ORF">LCGC14_2114730</name>
</gene>
<protein>
    <submittedName>
        <fullName evidence="1">Uncharacterized protein</fullName>
    </submittedName>
</protein>
<dbReference type="AlphaFoldDB" id="A0A0F9H2C2"/>